<dbReference type="PANTHER" id="PTHR40042">
    <property type="entry name" value="HYPOTHETICAL MEMBRANE SPANNING PROTEIN"/>
    <property type="match status" value="1"/>
</dbReference>
<dbReference type="InterPro" id="IPR009845">
    <property type="entry name" value="DUF1405"/>
</dbReference>
<organism evidence="2">
    <name type="scientific">Brevibacillus laterosporus</name>
    <name type="common">Bacillus laterosporus</name>
    <dbReference type="NCBI Taxonomy" id="1465"/>
    <lineage>
        <taxon>Bacteria</taxon>
        <taxon>Bacillati</taxon>
        <taxon>Bacillota</taxon>
        <taxon>Bacilli</taxon>
        <taxon>Bacillales</taxon>
        <taxon>Paenibacillaceae</taxon>
        <taxon>Brevibacillus</taxon>
    </lineage>
</organism>
<dbReference type="EMBL" id="CP011075">
    <property type="protein sequence ID" value="AKF95489.1"/>
    <property type="molecule type" value="Genomic_DNA"/>
</dbReference>
<evidence type="ECO:0000256" key="1">
    <source>
        <dbReference type="SAM" id="Phobius"/>
    </source>
</evidence>
<dbReference type="RefSeq" id="WP_031414557.1">
    <property type="nucleotide sequence ID" value="NZ_CP011075.1"/>
</dbReference>
<feature type="transmembrane region" description="Helical" evidence="1">
    <location>
        <begin position="170"/>
        <end position="194"/>
    </location>
</feature>
<accession>A0A0F7C135</accession>
<gene>
    <name evidence="2" type="ORF">EX87_17890</name>
</gene>
<reference evidence="2" key="1">
    <citation type="submission" date="2015-03" db="EMBL/GenBank/DDBJ databases">
        <title>MIGS Cultured Bacterial/Archaeal sample from Brevibacillus laterosporus.</title>
        <authorList>
            <person name="Zeng D."/>
            <person name="Zhu L."/>
            <person name="Dong G."/>
            <person name="Ye W."/>
            <person name="Ren D."/>
            <person name="Wu L."/>
            <person name="Xu J."/>
            <person name="Li G."/>
            <person name="Guo L."/>
        </authorList>
    </citation>
    <scope>NUCLEOTIDE SEQUENCE</scope>
    <source>
        <strain evidence="2">B9</strain>
        <plasmid evidence="2">unnamed1</plasmid>
    </source>
</reference>
<feature type="transmembrane region" description="Helical" evidence="1">
    <location>
        <begin position="48"/>
        <end position="72"/>
    </location>
</feature>
<keyword evidence="1" id="KW-1133">Transmembrane helix</keyword>
<keyword evidence="1" id="KW-0812">Transmembrane</keyword>
<feature type="transmembrane region" description="Helical" evidence="1">
    <location>
        <begin position="92"/>
        <end position="110"/>
    </location>
</feature>
<geneLocation type="plasmid" evidence="2">
    <name>unnamed1</name>
</geneLocation>
<name>A0A0F7C135_BRELA</name>
<evidence type="ECO:0000313" key="2">
    <source>
        <dbReference type="EMBL" id="AKF95489.1"/>
    </source>
</evidence>
<feature type="transmembrane region" description="Helical" evidence="1">
    <location>
        <begin position="131"/>
        <end position="150"/>
    </location>
</feature>
<dbReference type="Pfam" id="PF07187">
    <property type="entry name" value="DUF1405"/>
    <property type="match status" value="1"/>
</dbReference>
<protein>
    <submittedName>
        <fullName evidence="2">Membrane protein</fullName>
    </submittedName>
</protein>
<proteinExistence type="predicted"/>
<keyword evidence="2" id="KW-0614">Plasmid</keyword>
<feature type="transmembrane region" description="Helical" evidence="1">
    <location>
        <begin position="16"/>
        <end position="36"/>
    </location>
</feature>
<dbReference type="AlphaFoldDB" id="A0A0F7C135"/>
<dbReference type="PANTHER" id="PTHR40042:SF1">
    <property type="entry name" value="DUF1405 DOMAIN-CONTAINING PROTEIN"/>
    <property type="match status" value="1"/>
</dbReference>
<keyword evidence="1" id="KW-0472">Membrane</keyword>
<sequence>MKWMWLWFLGSLKKSWFLWSLFFINFFGTIYGFYWYKDQLADVAAYNAPYLLLFVPDSPTGSGLFTLVIFMYILGRNVPILEAVASVTNFKYGMWAVGVIIAGWSLGNEVRWQDLMLLASHLGMAVESMLYARYYQITWLGLGIAALWVLNNDFLDYVMEIHPYLPTPLVPYTGIVGLCTVVLSLLSIATIYYLHTRANKNQV</sequence>